<feature type="region of interest" description="Disordered" evidence="1">
    <location>
        <begin position="107"/>
        <end position="150"/>
    </location>
</feature>
<evidence type="ECO:0000313" key="4">
    <source>
        <dbReference type="Proteomes" id="UP000640052"/>
    </source>
</evidence>
<keyword evidence="2" id="KW-1133">Transmembrane helix</keyword>
<feature type="transmembrane region" description="Helical" evidence="2">
    <location>
        <begin position="51"/>
        <end position="72"/>
    </location>
</feature>
<sequence>MNATETEPRAPEQDENAGRGALRRATALAGLGSIADVAAVAQLVTSGSQQGILVAGLLSVLAGLLGLLQLIGRPIGFRAMVMVALIAIGAGVTGAMIPQFLDEPQAVAAAPSSPPDKPAATTPSPTPSTPTPGASTPGTPTPSALAEGTPAPGEVLREAEATMRDQDYLDVESGKIGVVDPATSDLWYVSPYRSLWTAGGGEYPITTVDGRPGPAGCADAVATRDYDLVEVGKMRAGDWACARTAEGNLVGVRILAVPAGDAPLKISYVVWSG</sequence>
<evidence type="ECO:0000256" key="1">
    <source>
        <dbReference type="SAM" id="MobiDB-lite"/>
    </source>
</evidence>
<feature type="transmembrane region" description="Helical" evidence="2">
    <location>
        <begin position="25"/>
        <end position="45"/>
    </location>
</feature>
<keyword evidence="2" id="KW-0472">Membrane</keyword>
<dbReference type="Proteomes" id="UP000640052">
    <property type="component" value="Unassembled WGS sequence"/>
</dbReference>
<organism evidence="3 4">
    <name type="scientific">Acrocarpospora phusangensis</name>
    <dbReference type="NCBI Taxonomy" id="1070424"/>
    <lineage>
        <taxon>Bacteria</taxon>
        <taxon>Bacillati</taxon>
        <taxon>Actinomycetota</taxon>
        <taxon>Actinomycetes</taxon>
        <taxon>Streptosporangiales</taxon>
        <taxon>Streptosporangiaceae</taxon>
        <taxon>Acrocarpospora</taxon>
    </lineage>
</organism>
<name>A0A919QKT3_9ACTN</name>
<dbReference type="AlphaFoldDB" id="A0A919QKT3"/>
<feature type="transmembrane region" description="Helical" evidence="2">
    <location>
        <begin position="79"/>
        <end position="101"/>
    </location>
</feature>
<accession>A0A919QKT3</accession>
<keyword evidence="4" id="KW-1185">Reference proteome</keyword>
<gene>
    <name evidence="3" type="ORF">Aph01nite_76050</name>
</gene>
<comment type="caution">
    <text evidence="3">The sequence shown here is derived from an EMBL/GenBank/DDBJ whole genome shotgun (WGS) entry which is preliminary data.</text>
</comment>
<feature type="compositionally biased region" description="Low complexity" evidence="1">
    <location>
        <begin position="131"/>
        <end position="144"/>
    </location>
</feature>
<dbReference type="EMBL" id="BOOA01000118">
    <property type="protein sequence ID" value="GIH29295.1"/>
    <property type="molecule type" value="Genomic_DNA"/>
</dbReference>
<proteinExistence type="predicted"/>
<reference evidence="3" key="1">
    <citation type="submission" date="2021-01" db="EMBL/GenBank/DDBJ databases">
        <title>Whole genome shotgun sequence of Acrocarpospora phusangensis NBRC 108782.</title>
        <authorList>
            <person name="Komaki H."/>
            <person name="Tamura T."/>
        </authorList>
    </citation>
    <scope>NUCLEOTIDE SEQUENCE</scope>
    <source>
        <strain evidence="3">NBRC 108782</strain>
    </source>
</reference>
<dbReference type="RefSeq" id="WP_204045905.1">
    <property type="nucleotide sequence ID" value="NZ_BOOA01000118.1"/>
</dbReference>
<evidence type="ECO:0000313" key="3">
    <source>
        <dbReference type="EMBL" id="GIH29295.1"/>
    </source>
</evidence>
<evidence type="ECO:0000256" key="2">
    <source>
        <dbReference type="SAM" id="Phobius"/>
    </source>
</evidence>
<keyword evidence="2" id="KW-0812">Transmembrane</keyword>
<protein>
    <submittedName>
        <fullName evidence="3">Uncharacterized protein</fullName>
    </submittedName>
</protein>